<proteinExistence type="predicted"/>
<accession>A0A7I7SNI2</accession>
<evidence type="ECO:0000313" key="3">
    <source>
        <dbReference type="Proteomes" id="UP000466445"/>
    </source>
</evidence>
<dbReference type="EMBL" id="AP022595">
    <property type="protein sequence ID" value="BBY57585.1"/>
    <property type="molecule type" value="Genomic_DNA"/>
</dbReference>
<sequence length="64" mass="6989">MMPSLTAVYEPPPPLDAGNTSFAPSRTRTPRYSYPPDVLQIATRELSVLPNSTAVLEQRAVEST</sequence>
<dbReference type="KEGG" id="msar:MSAR_07210"/>
<reference evidence="2 3" key="1">
    <citation type="journal article" date="2019" name="Emerg. Microbes Infect.">
        <title>Comprehensive subspecies identification of 175 nontuberculous mycobacteria species based on 7547 genomic profiles.</title>
        <authorList>
            <person name="Matsumoto Y."/>
            <person name="Kinjo T."/>
            <person name="Motooka D."/>
            <person name="Nabeya D."/>
            <person name="Jung N."/>
            <person name="Uechi K."/>
            <person name="Horii T."/>
            <person name="Iida T."/>
            <person name="Fujita J."/>
            <person name="Nakamura S."/>
        </authorList>
    </citation>
    <scope>NUCLEOTIDE SEQUENCE [LARGE SCALE GENOMIC DNA]</scope>
    <source>
        <strain evidence="2 3">JCM 30395</strain>
    </source>
</reference>
<organism evidence="2 3">
    <name type="scientific">Mycolicibacterium sarraceniae</name>
    <dbReference type="NCBI Taxonomy" id="1534348"/>
    <lineage>
        <taxon>Bacteria</taxon>
        <taxon>Bacillati</taxon>
        <taxon>Actinomycetota</taxon>
        <taxon>Actinomycetes</taxon>
        <taxon>Mycobacteriales</taxon>
        <taxon>Mycobacteriaceae</taxon>
        <taxon>Mycolicibacterium</taxon>
    </lineage>
</organism>
<name>A0A7I7SNI2_9MYCO</name>
<keyword evidence="3" id="KW-1185">Reference proteome</keyword>
<gene>
    <name evidence="2" type="ORF">MSAR_07210</name>
</gene>
<protein>
    <submittedName>
        <fullName evidence="2">Uncharacterized protein</fullName>
    </submittedName>
</protein>
<dbReference type="Proteomes" id="UP000466445">
    <property type="component" value="Chromosome"/>
</dbReference>
<feature type="region of interest" description="Disordered" evidence="1">
    <location>
        <begin position="1"/>
        <end position="34"/>
    </location>
</feature>
<feature type="compositionally biased region" description="Polar residues" evidence="1">
    <location>
        <begin position="18"/>
        <end position="27"/>
    </location>
</feature>
<evidence type="ECO:0000313" key="2">
    <source>
        <dbReference type="EMBL" id="BBY57585.1"/>
    </source>
</evidence>
<evidence type="ECO:0000256" key="1">
    <source>
        <dbReference type="SAM" id="MobiDB-lite"/>
    </source>
</evidence>
<dbReference type="AlphaFoldDB" id="A0A7I7SNI2"/>